<reference evidence="3" key="1">
    <citation type="journal article" date="2019" name="Gigascience">
        <title>De novo genome assembly of the endangered Acer yangbiense, a plant species with extremely small populations endemic to Yunnan Province, China.</title>
        <authorList>
            <person name="Yang J."/>
            <person name="Wariss H.M."/>
            <person name="Tao L."/>
            <person name="Zhang R."/>
            <person name="Yun Q."/>
            <person name="Hollingsworth P."/>
            <person name="Dao Z."/>
            <person name="Luo G."/>
            <person name="Guo H."/>
            <person name="Ma Y."/>
            <person name="Sun W."/>
        </authorList>
    </citation>
    <scope>NUCLEOTIDE SEQUENCE [LARGE SCALE GENOMIC DNA]</scope>
    <source>
        <strain evidence="3">cv. br00</strain>
    </source>
</reference>
<dbReference type="AlphaFoldDB" id="A0A5N5MRA3"/>
<sequence length="444" mass="48749">MKASSNLLHQKSTPLSIYSYIKHILLFMTSPFLFLQGSNVFFSIFPAHHLFILLLCLFIAGSSCLKIGETCSSNSTCDPGLSCQSCSANGNTRQRCTMIQPSSPTSKVKGLAFNKYSWLTTHNSYAQSDTGSALLSPKNQEDTVTSQLKNGVRGLMLDMYDFQNDIWLCHSFNGNCYNFTAFQPAINVLKEIETFLAANPSEIVTIFIEDYVTSPQGLTKVFNASGLREYWFPVSKMPKNGEDWPTVDEMVQQNQRLVVFTSKSSKEATEEIAYNWKYVVENQYGDDGMKAGSCPNRNESSPMNTKTISLVLQNYFKTNPNVSEVCLDNSAPLISMTNTCYEAAGKRWPNFITVDFYQRSDGGGAPEAVDKVNGQLTCGCDNIAFCRANATFGTCDVPPTAPPPPAAAASGGDSQVPSNVASLDSKPVQLRWLSGTILMTTLLL</sequence>
<dbReference type="Proteomes" id="UP000326939">
    <property type="component" value="Chromosome 5"/>
</dbReference>
<keyword evidence="1" id="KW-1133">Transmembrane helix</keyword>
<evidence type="ECO:0000313" key="3">
    <source>
        <dbReference type="Proteomes" id="UP000326939"/>
    </source>
</evidence>
<dbReference type="InterPro" id="IPR051057">
    <property type="entry name" value="PI-PLC_domain"/>
</dbReference>
<dbReference type="GO" id="GO:0006629">
    <property type="term" value="P:lipid metabolic process"/>
    <property type="evidence" value="ECO:0007669"/>
    <property type="project" value="InterPro"/>
</dbReference>
<organism evidence="2 3">
    <name type="scientific">Salix brachista</name>
    <dbReference type="NCBI Taxonomy" id="2182728"/>
    <lineage>
        <taxon>Eukaryota</taxon>
        <taxon>Viridiplantae</taxon>
        <taxon>Streptophyta</taxon>
        <taxon>Embryophyta</taxon>
        <taxon>Tracheophyta</taxon>
        <taxon>Spermatophyta</taxon>
        <taxon>Magnoliopsida</taxon>
        <taxon>eudicotyledons</taxon>
        <taxon>Gunneridae</taxon>
        <taxon>Pentapetalae</taxon>
        <taxon>rosids</taxon>
        <taxon>fabids</taxon>
        <taxon>Malpighiales</taxon>
        <taxon>Salicaceae</taxon>
        <taxon>Saliceae</taxon>
        <taxon>Salix</taxon>
    </lineage>
</organism>
<feature type="transmembrane region" description="Helical" evidence="1">
    <location>
        <begin position="20"/>
        <end position="42"/>
    </location>
</feature>
<dbReference type="PANTHER" id="PTHR13593">
    <property type="match status" value="1"/>
</dbReference>
<comment type="caution">
    <text evidence="2">The sequence shown here is derived from an EMBL/GenBank/DDBJ whole genome shotgun (WGS) entry which is preliminary data.</text>
</comment>
<dbReference type="EMBL" id="VDCV01000005">
    <property type="protein sequence ID" value="KAB5556963.1"/>
    <property type="molecule type" value="Genomic_DNA"/>
</dbReference>
<evidence type="ECO:0008006" key="4">
    <source>
        <dbReference type="Google" id="ProtNLM"/>
    </source>
</evidence>
<protein>
    <recommendedName>
        <fullName evidence="4">Phosphatidylinositol-specific phospholipase C X domain-containing protein</fullName>
    </recommendedName>
</protein>
<evidence type="ECO:0000313" key="2">
    <source>
        <dbReference type="EMBL" id="KAB5556963.1"/>
    </source>
</evidence>
<proteinExistence type="predicted"/>
<dbReference type="CDD" id="cd08588">
    <property type="entry name" value="PI-PLCc_At5g67130_like"/>
    <property type="match status" value="1"/>
</dbReference>
<gene>
    <name evidence="2" type="ORF">DKX38_007872</name>
</gene>
<dbReference type="SUPFAM" id="SSF51695">
    <property type="entry name" value="PLC-like phosphodiesterases"/>
    <property type="match status" value="1"/>
</dbReference>
<evidence type="ECO:0000256" key="1">
    <source>
        <dbReference type="SAM" id="Phobius"/>
    </source>
</evidence>
<feature type="transmembrane region" description="Helical" evidence="1">
    <location>
        <begin position="49"/>
        <end position="68"/>
    </location>
</feature>
<accession>A0A5N5MRA3</accession>
<keyword evidence="1" id="KW-0812">Transmembrane</keyword>
<dbReference type="Pfam" id="PF26178">
    <property type="entry name" value="PI-PLC_cat"/>
    <property type="match status" value="1"/>
</dbReference>
<dbReference type="PROSITE" id="PS50007">
    <property type="entry name" value="PIPLC_X_DOMAIN"/>
    <property type="match status" value="1"/>
</dbReference>
<dbReference type="Gene3D" id="3.20.20.190">
    <property type="entry name" value="Phosphatidylinositol (PI) phosphodiesterase"/>
    <property type="match status" value="1"/>
</dbReference>
<dbReference type="GO" id="GO:0008081">
    <property type="term" value="F:phosphoric diester hydrolase activity"/>
    <property type="evidence" value="ECO:0007669"/>
    <property type="project" value="InterPro"/>
</dbReference>
<dbReference type="PANTHER" id="PTHR13593:SF89">
    <property type="entry name" value="PLC-LIKE PHOSPHODIESTERASES SUPERFAMILY PROTEIN"/>
    <property type="match status" value="1"/>
</dbReference>
<keyword evidence="3" id="KW-1185">Reference proteome</keyword>
<keyword evidence="1" id="KW-0472">Membrane</keyword>
<dbReference type="InterPro" id="IPR017946">
    <property type="entry name" value="PLC-like_Pdiesterase_TIM-brl"/>
</dbReference>
<name>A0A5N5MRA3_9ROSI</name>